<name>A0ABP9TTL2_9MICC</name>
<protein>
    <recommendedName>
        <fullName evidence="4">Phage shock protein B</fullName>
    </recommendedName>
</protein>
<organism evidence="2 3">
    <name type="scientific">Paeniglutamicibacter antarcticus</name>
    <dbReference type="NCBI Taxonomy" id="494023"/>
    <lineage>
        <taxon>Bacteria</taxon>
        <taxon>Bacillati</taxon>
        <taxon>Actinomycetota</taxon>
        <taxon>Actinomycetes</taxon>
        <taxon>Micrococcales</taxon>
        <taxon>Micrococcaceae</taxon>
        <taxon>Paeniglutamicibacter</taxon>
    </lineage>
</organism>
<evidence type="ECO:0008006" key="4">
    <source>
        <dbReference type="Google" id="ProtNLM"/>
    </source>
</evidence>
<evidence type="ECO:0000313" key="3">
    <source>
        <dbReference type="Proteomes" id="UP001501257"/>
    </source>
</evidence>
<keyword evidence="1" id="KW-0812">Transmembrane</keyword>
<gene>
    <name evidence="2" type="ORF">GCM10025778_32640</name>
</gene>
<reference evidence="3" key="1">
    <citation type="journal article" date="2019" name="Int. J. Syst. Evol. Microbiol.">
        <title>The Global Catalogue of Microorganisms (GCM) 10K type strain sequencing project: providing services to taxonomists for standard genome sequencing and annotation.</title>
        <authorList>
            <consortium name="The Broad Institute Genomics Platform"/>
            <consortium name="The Broad Institute Genome Sequencing Center for Infectious Disease"/>
            <person name="Wu L."/>
            <person name="Ma J."/>
        </authorList>
    </citation>
    <scope>NUCLEOTIDE SEQUENCE [LARGE SCALE GENOMIC DNA]</scope>
    <source>
        <strain evidence="3">JCM 18952</strain>
    </source>
</reference>
<feature type="transmembrane region" description="Helical" evidence="1">
    <location>
        <begin position="6"/>
        <end position="27"/>
    </location>
</feature>
<dbReference type="Proteomes" id="UP001501257">
    <property type="component" value="Unassembled WGS sequence"/>
</dbReference>
<evidence type="ECO:0000256" key="1">
    <source>
        <dbReference type="SAM" id="Phobius"/>
    </source>
</evidence>
<dbReference type="EMBL" id="BAABLK010000088">
    <property type="protein sequence ID" value="GAA5228725.1"/>
    <property type="molecule type" value="Genomic_DNA"/>
</dbReference>
<comment type="caution">
    <text evidence="2">The sequence shown here is derived from an EMBL/GenBank/DDBJ whole genome shotgun (WGS) entry which is preliminary data.</text>
</comment>
<proteinExistence type="predicted"/>
<keyword evidence="3" id="KW-1185">Reference proteome</keyword>
<accession>A0ABP9TTL2</accession>
<keyword evidence="1" id="KW-0472">Membrane</keyword>
<evidence type="ECO:0000313" key="2">
    <source>
        <dbReference type="EMBL" id="GAA5228725.1"/>
    </source>
</evidence>
<sequence length="62" mass="7149">MDQIPWFAWIPILAIIAWGIIQSIQAAKSPAKKSVLRDQQLARINDLERRIEQLERDRPSGP</sequence>
<keyword evidence="1" id="KW-1133">Transmembrane helix</keyword>
<dbReference type="RefSeq" id="WP_210102037.1">
    <property type="nucleotide sequence ID" value="NZ_BAABLK010000088.1"/>
</dbReference>